<keyword evidence="2" id="KW-1185">Reference proteome</keyword>
<dbReference type="GO" id="GO:0016787">
    <property type="term" value="F:hydrolase activity"/>
    <property type="evidence" value="ECO:0007669"/>
    <property type="project" value="UniProtKB-KW"/>
</dbReference>
<sequence>MRSLLFRVLASAQTGAGHLMRSLALAQAAEKCGVPSVFLLDADAKSIATKRHDWNFQIIDFPSELCAKEEGNWISQQAREQDAAAIIFDGYTFAAETILASRSESCTLVLMDDGMTSVTQFVDIIVDPTADPKDDSEQQLCCYGPEFRLLRREFAEIAPKPIHQRNGIAINLGGSDTKNLTIPLLMAISKRLPNLPIRVVTGPAYQWLTDLEICVAALSNPIQHLHNCQDMSDVWNNAKLAISAAGGSQFELGTCATPSILLIVADNQREATKRAAKEGWVRSFDCTESVQFEDIASCVDALLKEDLQALSDNAKGHYDAEGAMRLLKKIAEHQI</sequence>
<dbReference type="RefSeq" id="WP_169210214.1">
    <property type="nucleotide sequence ID" value="NZ_JAATNW010000003.1"/>
</dbReference>
<evidence type="ECO:0000313" key="1">
    <source>
        <dbReference type="EMBL" id="NMH59655.1"/>
    </source>
</evidence>
<dbReference type="SUPFAM" id="SSF53756">
    <property type="entry name" value="UDP-Glycosyltransferase/glycogen phosphorylase"/>
    <property type="match status" value="1"/>
</dbReference>
<dbReference type="Proteomes" id="UP000709336">
    <property type="component" value="Unassembled WGS sequence"/>
</dbReference>
<dbReference type="Gene3D" id="3.40.50.2000">
    <property type="entry name" value="Glycogen Phosphorylase B"/>
    <property type="match status" value="1"/>
</dbReference>
<protein>
    <submittedName>
        <fullName evidence="1">UDP-2,4-diacetamido-2,4, 6-trideoxy-beta-L-altropyranose hydrolase</fullName>
        <ecNumber evidence="1">3.6.1.57</ecNumber>
    </submittedName>
</protein>
<comment type="caution">
    <text evidence="1">The sequence shown here is derived from an EMBL/GenBank/DDBJ whole genome shotgun (WGS) entry which is preliminary data.</text>
</comment>
<accession>A0ABX1QZL1</accession>
<organism evidence="1 2">
    <name type="scientific">Alteromonas ponticola</name>
    <dbReference type="NCBI Taxonomy" id="2720613"/>
    <lineage>
        <taxon>Bacteria</taxon>
        <taxon>Pseudomonadati</taxon>
        <taxon>Pseudomonadota</taxon>
        <taxon>Gammaproteobacteria</taxon>
        <taxon>Alteromonadales</taxon>
        <taxon>Alteromonadaceae</taxon>
        <taxon>Alteromonas/Salinimonas group</taxon>
        <taxon>Alteromonas</taxon>
    </lineage>
</organism>
<dbReference type="EMBL" id="JAATNW010000003">
    <property type="protein sequence ID" value="NMH59655.1"/>
    <property type="molecule type" value="Genomic_DNA"/>
</dbReference>
<dbReference type="InterPro" id="IPR020023">
    <property type="entry name" value="PseG"/>
</dbReference>
<dbReference type="EC" id="3.6.1.57" evidence="1"/>
<evidence type="ECO:0000313" key="2">
    <source>
        <dbReference type="Proteomes" id="UP000709336"/>
    </source>
</evidence>
<name>A0ABX1QZL1_9ALTE</name>
<reference evidence="1 2" key="1">
    <citation type="submission" date="2020-03" db="EMBL/GenBank/DDBJ databases">
        <title>Alteromonas ponticola sp. nov., isolated from seawater.</title>
        <authorList>
            <person name="Yoon J.-H."/>
            <person name="Kim Y.-O."/>
        </authorList>
    </citation>
    <scope>NUCLEOTIDE SEQUENCE [LARGE SCALE GENOMIC DNA]</scope>
    <source>
        <strain evidence="1 2">MYP5</strain>
    </source>
</reference>
<dbReference type="NCBIfam" id="TIGR03590">
    <property type="entry name" value="PseG"/>
    <property type="match status" value="1"/>
</dbReference>
<proteinExistence type="predicted"/>
<gene>
    <name evidence="1" type="primary">pseG</name>
    <name evidence="1" type="ORF">HCJ96_06475</name>
</gene>
<dbReference type="Gene3D" id="3.40.50.11190">
    <property type="match status" value="1"/>
</dbReference>
<keyword evidence="1" id="KW-0378">Hydrolase</keyword>